<dbReference type="InterPro" id="IPR005467">
    <property type="entry name" value="His_kinase_dom"/>
</dbReference>
<dbReference type="PRINTS" id="PR00344">
    <property type="entry name" value="BCTRLSENSOR"/>
</dbReference>
<feature type="transmembrane region" description="Helical" evidence="4">
    <location>
        <begin position="108"/>
        <end position="128"/>
    </location>
</feature>
<dbReference type="Gene3D" id="3.30.565.10">
    <property type="entry name" value="Histidine kinase-like ATPase, C-terminal domain"/>
    <property type="match status" value="1"/>
</dbReference>
<dbReference type="SUPFAM" id="SSF55785">
    <property type="entry name" value="PYP-like sensor domain (PAS domain)"/>
    <property type="match status" value="1"/>
</dbReference>
<dbReference type="InterPro" id="IPR036890">
    <property type="entry name" value="HATPase_C_sf"/>
</dbReference>
<dbReference type="RefSeq" id="WP_215621293.1">
    <property type="nucleotide sequence ID" value="NZ_CP076134.1"/>
</dbReference>
<dbReference type="Gene3D" id="1.10.287.130">
    <property type="match status" value="1"/>
</dbReference>
<dbReference type="InterPro" id="IPR003661">
    <property type="entry name" value="HisK_dim/P_dom"/>
</dbReference>
<dbReference type="InterPro" id="IPR000014">
    <property type="entry name" value="PAS"/>
</dbReference>
<sequence length="522" mass="55995">MDRCQASSSRLNAGKPSAGSLADRILEFIGTCHAKPLVWRLIGALVAVFAAIAFRVVFLDALGGRFTYVTLSPAVAIAALLGGFAAGALAAIVAAVLAHILVSPFSSGADLIGLATFLASSLIFSAMAEAVRISRARLASAGQTRQSEAQLRDFVERVPAAIAMFDTDMRYLAASARWRSDFNIEGGVIGRSHYEVFPRISERWKDIHRRGLAGEGLRANEDSFHRSDGSKQWLRWEVQPWYSGDGTVGGITIFCEDLTELKRTETQLVQAQKMEMVGNLSGGVAHDFNNLLTVILGNAELLGEQLQPRPDLVQFAESIGRAADRGAELTQQLLAFGRRQTLRPAEIDCNDLLGEVQERLRRTLRKDIEIRVDFAPDLPAAFADPAQLEAAVLNLALNAQQAMTAGGRLTIATSAASFDRHHQRLHPDVPPGDYVLIAVGDDGEGIPKDVIGRVFEPFFTTRESGKGSGLGLSMVYGFVKQSNGHVSIDSEPGLGTIVRMYLPQAVPDSSMAGSGAANAAAG</sequence>
<evidence type="ECO:0000313" key="7">
    <source>
        <dbReference type="EMBL" id="QWG12482.1"/>
    </source>
</evidence>
<dbReference type="Proteomes" id="UP000680839">
    <property type="component" value="Chromosome"/>
</dbReference>
<feature type="domain" description="Histidine kinase" evidence="5">
    <location>
        <begin position="283"/>
        <end position="506"/>
    </location>
</feature>
<dbReference type="InterPro" id="IPR000700">
    <property type="entry name" value="PAS-assoc_C"/>
</dbReference>
<organism evidence="7 8">
    <name type="scientific">Bradyrhizobium sediminis</name>
    <dbReference type="NCBI Taxonomy" id="2840469"/>
    <lineage>
        <taxon>Bacteria</taxon>
        <taxon>Pseudomonadati</taxon>
        <taxon>Pseudomonadota</taxon>
        <taxon>Alphaproteobacteria</taxon>
        <taxon>Hyphomicrobiales</taxon>
        <taxon>Nitrobacteraceae</taxon>
        <taxon>Bradyrhizobium</taxon>
    </lineage>
</organism>
<dbReference type="NCBIfam" id="TIGR00229">
    <property type="entry name" value="sensory_box"/>
    <property type="match status" value="1"/>
</dbReference>
<reference evidence="7" key="1">
    <citation type="submission" date="2021-06" db="EMBL/GenBank/DDBJ databases">
        <title>Bradyrhizobium sp. S2-20-1 Genome sequencing.</title>
        <authorList>
            <person name="Jin L."/>
        </authorList>
    </citation>
    <scope>NUCLEOTIDE SEQUENCE</scope>
    <source>
        <strain evidence="7">S2-20-1</strain>
    </source>
</reference>
<dbReference type="PROSITE" id="PS50113">
    <property type="entry name" value="PAC"/>
    <property type="match status" value="1"/>
</dbReference>
<evidence type="ECO:0000256" key="2">
    <source>
        <dbReference type="ARBA" id="ARBA00012438"/>
    </source>
</evidence>
<evidence type="ECO:0000259" key="5">
    <source>
        <dbReference type="PROSITE" id="PS50109"/>
    </source>
</evidence>
<evidence type="ECO:0000313" key="8">
    <source>
        <dbReference type="Proteomes" id="UP000680839"/>
    </source>
</evidence>
<feature type="transmembrane region" description="Helical" evidence="4">
    <location>
        <begin position="37"/>
        <end position="62"/>
    </location>
</feature>
<dbReference type="Pfam" id="PF00512">
    <property type="entry name" value="HisKA"/>
    <property type="match status" value="1"/>
</dbReference>
<keyword evidence="4" id="KW-1133">Transmembrane helix</keyword>
<keyword evidence="4" id="KW-0472">Membrane</keyword>
<dbReference type="AlphaFoldDB" id="A0A975NCA6"/>
<name>A0A975NCA6_9BRAD</name>
<dbReference type="PROSITE" id="PS50109">
    <property type="entry name" value="HIS_KIN"/>
    <property type="match status" value="1"/>
</dbReference>
<dbReference type="InterPro" id="IPR036097">
    <property type="entry name" value="HisK_dim/P_sf"/>
</dbReference>
<dbReference type="Pfam" id="PF02518">
    <property type="entry name" value="HATPase_c"/>
    <property type="match status" value="1"/>
</dbReference>
<dbReference type="Pfam" id="PF08448">
    <property type="entry name" value="PAS_4"/>
    <property type="match status" value="1"/>
</dbReference>
<dbReference type="InterPro" id="IPR013656">
    <property type="entry name" value="PAS_4"/>
</dbReference>
<dbReference type="PANTHER" id="PTHR43065">
    <property type="entry name" value="SENSOR HISTIDINE KINASE"/>
    <property type="match status" value="1"/>
</dbReference>
<dbReference type="InterPro" id="IPR035965">
    <property type="entry name" value="PAS-like_dom_sf"/>
</dbReference>
<dbReference type="EC" id="2.7.13.3" evidence="2"/>
<dbReference type="SMART" id="SM00387">
    <property type="entry name" value="HATPase_c"/>
    <property type="match status" value="1"/>
</dbReference>
<dbReference type="InterPro" id="IPR003594">
    <property type="entry name" value="HATPase_dom"/>
</dbReference>
<dbReference type="SUPFAM" id="SSF55874">
    <property type="entry name" value="ATPase domain of HSP90 chaperone/DNA topoisomerase II/histidine kinase"/>
    <property type="match status" value="1"/>
</dbReference>
<dbReference type="CDD" id="cd00130">
    <property type="entry name" value="PAS"/>
    <property type="match status" value="1"/>
</dbReference>
<evidence type="ECO:0000256" key="1">
    <source>
        <dbReference type="ARBA" id="ARBA00000085"/>
    </source>
</evidence>
<protein>
    <recommendedName>
        <fullName evidence="2">histidine kinase</fullName>
        <ecNumber evidence="2">2.7.13.3</ecNumber>
    </recommendedName>
</protein>
<dbReference type="SUPFAM" id="SSF47384">
    <property type="entry name" value="Homodimeric domain of signal transducing histidine kinase"/>
    <property type="match status" value="1"/>
</dbReference>
<gene>
    <name evidence="7" type="ORF">KMZ29_22700</name>
</gene>
<feature type="domain" description="PAC" evidence="6">
    <location>
        <begin position="218"/>
        <end position="270"/>
    </location>
</feature>
<accession>A0A975NCA6</accession>
<dbReference type="PANTHER" id="PTHR43065:SF42">
    <property type="entry name" value="TWO-COMPONENT SENSOR PPRA"/>
    <property type="match status" value="1"/>
</dbReference>
<dbReference type="GO" id="GO:0000155">
    <property type="term" value="F:phosphorelay sensor kinase activity"/>
    <property type="evidence" value="ECO:0007669"/>
    <property type="project" value="InterPro"/>
</dbReference>
<dbReference type="Gene3D" id="3.30.450.20">
    <property type="entry name" value="PAS domain"/>
    <property type="match status" value="1"/>
</dbReference>
<evidence type="ECO:0000256" key="3">
    <source>
        <dbReference type="ARBA" id="ARBA00022553"/>
    </source>
</evidence>
<dbReference type="CDD" id="cd00082">
    <property type="entry name" value="HisKA"/>
    <property type="match status" value="1"/>
</dbReference>
<keyword evidence="3" id="KW-0597">Phosphoprotein</keyword>
<dbReference type="InterPro" id="IPR004358">
    <property type="entry name" value="Sig_transdc_His_kin-like_C"/>
</dbReference>
<evidence type="ECO:0000256" key="4">
    <source>
        <dbReference type="SAM" id="Phobius"/>
    </source>
</evidence>
<proteinExistence type="predicted"/>
<feature type="transmembrane region" description="Helical" evidence="4">
    <location>
        <begin position="74"/>
        <end position="102"/>
    </location>
</feature>
<evidence type="ECO:0000259" key="6">
    <source>
        <dbReference type="PROSITE" id="PS50113"/>
    </source>
</evidence>
<keyword evidence="4" id="KW-0812">Transmembrane</keyword>
<dbReference type="EMBL" id="CP076134">
    <property type="protein sequence ID" value="QWG12482.1"/>
    <property type="molecule type" value="Genomic_DNA"/>
</dbReference>
<comment type="catalytic activity">
    <reaction evidence="1">
        <text>ATP + protein L-histidine = ADP + protein N-phospho-L-histidine.</text>
        <dbReference type="EC" id="2.7.13.3"/>
    </reaction>
</comment>
<dbReference type="SMART" id="SM00388">
    <property type="entry name" value="HisKA"/>
    <property type="match status" value="1"/>
</dbReference>